<feature type="compositionally biased region" description="Basic and acidic residues" evidence="2">
    <location>
        <begin position="40"/>
        <end position="64"/>
    </location>
</feature>
<feature type="region of interest" description="Disordered" evidence="2">
    <location>
        <begin position="37"/>
        <end position="64"/>
    </location>
</feature>
<sequence>MAHGASCKCSSCGRRGAAQACAWSIRILRHMVKPGRLGKAAREKAGLDRKGHRKPTSEEKDAQHALADEVYEEEVVPLAENEGVMDCEDIFTDLAAAITPVGDGSWSPEEAARNAELALEEAEMAAAEAESFAMELETLLKDLGV</sequence>
<organism evidence="3 4">
    <name type="scientific">Symbiodinium necroappetens</name>
    <dbReference type="NCBI Taxonomy" id="1628268"/>
    <lineage>
        <taxon>Eukaryota</taxon>
        <taxon>Sar</taxon>
        <taxon>Alveolata</taxon>
        <taxon>Dinophyceae</taxon>
        <taxon>Suessiales</taxon>
        <taxon>Symbiodiniaceae</taxon>
        <taxon>Symbiodinium</taxon>
    </lineage>
</organism>
<evidence type="ECO:0000256" key="2">
    <source>
        <dbReference type="SAM" id="MobiDB-lite"/>
    </source>
</evidence>
<dbReference type="EMBL" id="CAJNJA010087585">
    <property type="protein sequence ID" value="CAE7938967.1"/>
    <property type="molecule type" value="Genomic_DNA"/>
</dbReference>
<keyword evidence="1" id="KW-0175">Coiled coil</keyword>
<name>A0A813C8U0_9DINO</name>
<proteinExistence type="predicted"/>
<feature type="coiled-coil region" evidence="1">
    <location>
        <begin position="112"/>
        <end position="139"/>
    </location>
</feature>
<evidence type="ECO:0000256" key="1">
    <source>
        <dbReference type="SAM" id="Coils"/>
    </source>
</evidence>
<evidence type="ECO:0000313" key="4">
    <source>
        <dbReference type="Proteomes" id="UP000601435"/>
    </source>
</evidence>
<keyword evidence="4" id="KW-1185">Reference proteome</keyword>
<gene>
    <name evidence="3" type="primary">TY5A</name>
    <name evidence="3" type="ORF">SNEC2469_LOCUS33355</name>
</gene>
<comment type="caution">
    <text evidence="3">The sequence shown here is derived from an EMBL/GenBank/DDBJ whole genome shotgun (WGS) entry which is preliminary data.</text>
</comment>
<dbReference type="OrthoDB" id="434168at2759"/>
<dbReference type="Proteomes" id="UP000601435">
    <property type="component" value="Unassembled WGS sequence"/>
</dbReference>
<dbReference type="AlphaFoldDB" id="A0A813C8U0"/>
<evidence type="ECO:0000313" key="3">
    <source>
        <dbReference type="EMBL" id="CAE7938967.1"/>
    </source>
</evidence>
<accession>A0A813C8U0</accession>
<reference evidence="3" key="1">
    <citation type="submission" date="2021-02" db="EMBL/GenBank/DDBJ databases">
        <authorList>
            <person name="Dougan E. K."/>
            <person name="Rhodes N."/>
            <person name="Thang M."/>
            <person name="Chan C."/>
        </authorList>
    </citation>
    <scope>NUCLEOTIDE SEQUENCE</scope>
</reference>
<protein>
    <submittedName>
        <fullName evidence="3">TY5A protein</fullName>
    </submittedName>
</protein>